<dbReference type="Proteomes" id="UP001221413">
    <property type="component" value="Unassembled WGS sequence"/>
</dbReference>
<dbReference type="AlphaFoldDB" id="A0AAD6J3K1"/>
<dbReference type="EMBL" id="JAQGDS010000002">
    <property type="protein sequence ID" value="KAJ6263863.1"/>
    <property type="molecule type" value="Genomic_DNA"/>
</dbReference>
<name>A0AAD6J3K1_DREDA</name>
<gene>
    <name evidence="1" type="ORF">Dda_2435</name>
</gene>
<accession>A0AAD6J3K1</accession>
<evidence type="ECO:0000313" key="1">
    <source>
        <dbReference type="EMBL" id="KAJ6263863.1"/>
    </source>
</evidence>
<organism evidence="1 2">
    <name type="scientific">Drechslerella dactyloides</name>
    <name type="common">Nematode-trapping fungus</name>
    <name type="synonym">Arthrobotrys dactyloides</name>
    <dbReference type="NCBI Taxonomy" id="74499"/>
    <lineage>
        <taxon>Eukaryota</taxon>
        <taxon>Fungi</taxon>
        <taxon>Dikarya</taxon>
        <taxon>Ascomycota</taxon>
        <taxon>Pezizomycotina</taxon>
        <taxon>Orbiliomycetes</taxon>
        <taxon>Orbiliales</taxon>
        <taxon>Orbiliaceae</taxon>
        <taxon>Drechslerella</taxon>
    </lineage>
</organism>
<keyword evidence="2" id="KW-1185">Reference proteome</keyword>
<sequence>MELSACIDWCPSLGGGYGGSKAGDVNAQLSVVIGSGFMAFVQACDLARVIESNKGYPLRKGKFDTHDGYKEEESNGTGISDDEGWARWFANREYKVGKKLLITQTKLEQLKYGVKSSILENM</sequence>
<protein>
    <submittedName>
        <fullName evidence="1">Uncharacterized protein</fullName>
    </submittedName>
</protein>
<reference evidence="1" key="1">
    <citation type="submission" date="2023-01" db="EMBL/GenBank/DDBJ databases">
        <title>The chitinases involved in constricting ring structure development in the nematode-trapping fungus Drechslerella dactyloides.</title>
        <authorList>
            <person name="Wang R."/>
            <person name="Zhang L."/>
            <person name="Tang P."/>
            <person name="Li S."/>
            <person name="Liang L."/>
        </authorList>
    </citation>
    <scope>NUCLEOTIDE SEQUENCE</scope>
    <source>
        <strain evidence="1">YMF1.00031</strain>
    </source>
</reference>
<comment type="caution">
    <text evidence="1">The sequence shown here is derived from an EMBL/GenBank/DDBJ whole genome shotgun (WGS) entry which is preliminary data.</text>
</comment>
<evidence type="ECO:0000313" key="2">
    <source>
        <dbReference type="Proteomes" id="UP001221413"/>
    </source>
</evidence>
<proteinExistence type="predicted"/>